<evidence type="ECO:0000256" key="6">
    <source>
        <dbReference type="RuleBase" id="RU363132"/>
    </source>
</evidence>
<feature type="transmembrane region" description="Helical" evidence="6">
    <location>
        <begin position="88"/>
        <end position="106"/>
    </location>
</feature>
<evidence type="ECO:0000256" key="4">
    <source>
        <dbReference type="ARBA" id="ARBA00022989"/>
    </source>
</evidence>
<gene>
    <name evidence="9" type="primary">RTNLB16</name>
    <name evidence="9" type="ORF">KSP40_PGU013148</name>
</gene>
<dbReference type="InterPro" id="IPR003388">
    <property type="entry name" value="Reticulon"/>
</dbReference>
<dbReference type="PANTHER" id="PTHR10994:SF67">
    <property type="entry name" value="RETICULON-LIKE PROTEIN B16"/>
    <property type="match status" value="1"/>
</dbReference>
<accession>A0ABR2M9B5</accession>
<dbReference type="Pfam" id="PF02453">
    <property type="entry name" value="Reticulon"/>
    <property type="match status" value="1"/>
</dbReference>
<evidence type="ECO:0000313" key="9">
    <source>
        <dbReference type="EMBL" id="KAK8960658.1"/>
    </source>
</evidence>
<dbReference type="Proteomes" id="UP001412067">
    <property type="component" value="Unassembled WGS sequence"/>
</dbReference>
<evidence type="ECO:0000256" key="2">
    <source>
        <dbReference type="ARBA" id="ARBA00022692"/>
    </source>
</evidence>
<keyword evidence="10" id="KW-1185">Reference proteome</keyword>
<feature type="region of interest" description="Disordered" evidence="7">
    <location>
        <begin position="1"/>
        <end position="29"/>
    </location>
</feature>
<proteinExistence type="predicted"/>
<dbReference type="PROSITE" id="PS50845">
    <property type="entry name" value="RETICULON"/>
    <property type="match status" value="1"/>
</dbReference>
<name>A0ABR2M9B5_9ASPA</name>
<protein>
    <recommendedName>
        <fullName evidence="6">Reticulon-like protein</fullName>
    </recommendedName>
</protein>
<keyword evidence="4 6" id="KW-1133">Transmembrane helix</keyword>
<evidence type="ECO:0000256" key="1">
    <source>
        <dbReference type="ARBA" id="ARBA00004477"/>
    </source>
</evidence>
<keyword evidence="3 6" id="KW-0256">Endoplasmic reticulum</keyword>
<evidence type="ECO:0000256" key="5">
    <source>
        <dbReference type="ARBA" id="ARBA00023136"/>
    </source>
</evidence>
<evidence type="ECO:0000259" key="8">
    <source>
        <dbReference type="PROSITE" id="PS50845"/>
    </source>
</evidence>
<reference evidence="9 10" key="1">
    <citation type="journal article" date="2022" name="Nat. Plants">
        <title>Genomes of leafy and leafless Platanthera orchids illuminate the evolution of mycoheterotrophy.</title>
        <authorList>
            <person name="Li M.H."/>
            <person name="Liu K.W."/>
            <person name="Li Z."/>
            <person name="Lu H.C."/>
            <person name="Ye Q.L."/>
            <person name="Zhang D."/>
            <person name="Wang J.Y."/>
            <person name="Li Y.F."/>
            <person name="Zhong Z.M."/>
            <person name="Liu X."/>
            <person name="Yu X."/>
            <person name="Liu D.K."/>
            <person name="Tu X.D."/>
            <person name="Liu B."/>
            <person name="Hao Y."/>
            <person name="Liao X.Y."/>
            <person name="Jiang Y.T."/>
            <person name="Sun W.H."/>
            <person name="Chen J."/>
            <person name="Chen Y.Q."/>
            <person name="Ai Y."/>
            <person name="Zhai J.W."/>
            <person name="Wu S.S."/>
            <person name="Zhou Z."/>
            <person name="Hsiao Y.Y."/>
            <person name="Wu W.L."/>
            <person name="Chen Y.Y."/>
            <person name="Lin Y.F."/>
            <person name="Hsu J.L."/>
            <person name="Li C.Y."/>
            <person name="Wang Z.W."/>
            <person name="Zhao X."/>
            <person name="Zhong W.Y."/>
            <person name="Ma X.K."/>
            <person name="Ma L."/>
            <person name="Huang J."/>
            <person name="Chen G.Z."/>
            <person name="Huang M.Z."/>
            <person name="Huang L."/>
            <person name="Peng D.H."/>
            <person name="Luo Y.B."/>
            <person name="Zou S.Q."/>
            <person name="Chen S.P."/>
            <person name="Lan S."/>
            <person name="Tsai W.C."/>
            <person name="Van de Peer Y."/>
            <person name="Liu Z.J."/>
        </authorList>
    </citation>
    <scope>NUCLEOTIDE SEQUENCE [LARGE SCALE GENOMIC DNA]</scope>
    <source>
        <strain evidence="9">Lor288</strain>
    </source>
</reference>
<feature type="transmembrane region" description="Helical" evidence="6">
    <location>
        <begin position="59"/>
        <end position="81"/>
    </location>
</feature>
<keyword evidence="5 6" id="KW-0472">Membrane</keyword>
<dbReference type="InterPro" id="IPR045064">
    <property type="entry name" value="Reticulon-like"/>
</dbReference>
<comment type="subcellular location">
    <subcellularLocation>
        <location evidence="1 6">Endoplasmic reticulum membrane</location>
        <topology evidence="1 6">Multi-pass membrane protein</topology>
    </subcellularLocation>
</comment>
<feature type="transmembrane region" description="Helical" evidence="6">
    <location>
        <begin position="165"/>
        <end position="197"/>
    </location>
</feature>
<comment type="caution">
    <text evidence="9">The sequence shown here is derived from an EMBL/GenBank/DDBJ whole genome shotgun (WGS) entry which is preliminary data.</text>
</comment>
<organism evidence="9 10">
    <name type="scientific">Platanthera guangdongensis</name>
    <dbReference type="NCBI Taxonomy" id="2320717"/>
    <lineage>
        <taxon>Eukaryota</taxon>
        <taxon>Viridiplantae</taxon>
        <taxon>Streptophyta</taxon>
        <taxon>Embryophyta</taxon>
        <taxon>Tracheophyta</taxon>
        <taxon>Spermatophyta</taxon>
        <taxon>Magnoliopsida</taxon>
        <taxon>Liliopsida</taxon>
        <taxon>Asparagales</taxon>
        <taxon>Orchidaceae</taxon>
        <taxon>Orchidoideae</taxon>
        <taxon>Orchideae</taxon>
        <taxon>Orchidinae</taxon>
        <taxon>Platanthera</taxon>
    </lineage>
</organism>
<sequence length="241" mass="27172">MEGSVQEQPIGENSSETRKDRPADNSSSSTISVCGVYRLFDRQLPLHQLIGGGKAADIILWKCWGVSVVIIVVATVAWLVFEKSGLSFLTISSDVLLILIILRFIWVNSAGVLNKSLSPLPELVLSEEMVNNAAASFRVKVNNMLLVAHDIAHGKDFRSFFQVVVFLWLFSVIGSFFSFATLAYIGTILLITFPALYNKYEERVDRYAGLVHQSFRKHYRIVDENVLRRLPSRHIPRDKND</sequence>
<evidence type="ECO:0000256" key="3">
    <source>
        <dbReference type="ARBA" id="ARBA00022824"/>
    </source>
</evidence>
<feature type="compositionally biased region" description="Polar residues" evidence="7">
    <location>
        <begin position="1"/>
        <end position="14"/>
    </location>
</feature>
<evidence type="ECO:0000313" key="10">
    <source>
        <dbReference type="Proteomes" id="UP001412067"/>
    </source>
</evidence>
<feature type="domain" description="Reticulon" evidence="8">
    <location>
        <begin position="55"/>
        <end position="241"/>
    </location>
</feature>
<keyword evidence="2 6" id="KW-0812">Transmembrane</keyword>
<evidence type="ECO:0000256" key="7">
    <source>
        <dbReference type="SAM" id="MobiDB-lite"/>
    </source>
</evidence>
<dbReference type="PANTHER" id="PTHR10994">
    <property type="entry name" value="RETICULON"/>
    <property type="match status" value="1"/>
</dbReference>
<dbReference type="EMBL" id="JBBWWR010000010">
    <property type="protein sequence ID" value="KAK8960658.1"/>
    <property type="molecule type" value="Genomic_DNA"/>
</dbReference>